<protein>
    <submittedName>
        <fullName evidence="3">DUF2489 domain-containing protein</fullName>
    </submittedName>
</protein>
<comment type="caution">
    <text evidence="3">The sequence shown here is derived from an EMBL/GenBank/DDBJ whole genome shotgun (WGS) entry which is preliminary data.</text>
</comment>
<reference evidence="3 4" key="1">
    <citation type="submission" date="2024-02" db="EMBL/GenBank/DDBJ databases">
        <title>Bacteria isolated from the canopy kelp, Nereocystis luetkeana.</title>
        <authorList>
            <person name="Pfister C.A."/>
            <person name="Younker I.T."/>
            <person name="Light S.H."/>
        </authorList>
    </citation>
    <scope>NUCLEOTIDE SEQUENCE [LARGE SCALE GENOMIC DNA]</scope>
    <source>
        <strain evidence="3 4">TI.4.07</strain>
    </source>
</reference>
<dbReference type="InterPro" id="IPR019617">
    <property type="entry name" value="DUF2489"/>
</dbReference>
<dbReference type="Proteomes" id="UP001379949">
    <property type="component" value="Unassembled WGS sequence"/>
</dbReference>
<name>A0ABU9G7T8_9GAMM</name>
<evidence type="ECO:0000259" key="2">
    <source>
        <dbReference type="Pfam" id="PF10675"/>
    </source>
</evidence>
<proteinExistence type="predicted"/>
<keyword evidence="1" id="KW-0472">Membrane</keyword>
<evidence type="ECO:0000313" key="4">
    <source>
        <dbReference type="Proteomes" id="UP001379949"/>
    </source>
</evidence>
<evidence type="ECO:0000256" key="1">
    <source>
        <dbReference type="SAM" id="Phobius"/>
    </source>
</evidence>
<feature type="domain" description="DUF2489" evidence="2">
    <location>
        <begin position="17"/>
        <end position="145"/>
    </location>
</feature>
<accession>A0ABU9G7T8</accession>
<dbReference type="RefSeq" id="WP_133002696.1">
    <property type="nucleotide sequence ID" value="NZ_BAAAFB010000002.1"/>
</dbReference>
<dbReference type="EMBL" id="JBAKAR010000016">
    <property type="protein sequence ID" value="MEL0614556.1"/>
    <property type="molecule type" value="Genomic_DNA"/>
</dbReference>
<gene>
    <name evidence="3" type="ORF">V6242_15480</name>
</gene>
<organism evidence="3 4">
    <name type="scientific">Marinomonas arenicola</name>
    <dbReference type="NCBI Taxonomy" id="569601"/>
    <lineage>
        <taxon>Bacteria</taxon>
        <taxon>Pseudomonadati</taxon>
        <taxon>Pseudomonadota</taxon>
        <taxon>Gammaproteobacteria</taxon>
        <taxon>Oceanospirillales</taxon>
        <taxon>Oceanospirillaceae</taxon>
        <taxon>Marinomonas</taxon>
    </lineage>
</organism>
<dbReference type="Pfam" id="PF10675">
    <property type="entry name" value="DUF2489"/>
    <property type="match status" value="1"/>
</dbReference>
<keyword evidence="1" id="KW-0812">Transmembrane</keyword>
<keyword evidence="4" id="KW-1185">Reference proteome</keyword>
<evidence type="ECO:0000313" key="3">
    <source>
        <dbReference type="EMBL" id="MEL0614556.1"/>
    </source>
</evidence>
<keyword evidence="1" id="KW-1133">Transmembrane helix</keyword>
<sequence length="154" mass="17899">MSFTVFIILIIGCIAVISASLWFIARQLKVNRLREERIRAGESFVAEERQKRIDSIQILLKAVGTDEKLTWIETSIRVKNLLDQLSVDLSQHDDISAFYIITEKTEHIPTHEQWKSLPKDARAKFSNEMARYETEYLEHLKRAKAALLVYSFDS</sequence>
<feature type="transmembrane region" description="Helical" evidence="1">
    <location>
        <begin position="6"/>
        <end position="25"/>
    </location>
</feature>